<name>A0A2A9NSB8_9AGAR</name>
<accession>A0A2A9NSB8</accession>
<dbReference type="AlphaFoldDB" id="A0A2A9NSB8"/>
<keyword evidence="2" id="KW-1185">Reference proteome</keyword>
<protein>
    <submittedName>
        <fullName evidence="1">Uncharacterized protein</fullName>
    </submittedName>
</protein>
<dbReference type="Proteomes" id="UP000242287">
    <property type="component" value="Unassembled WGS sequence"/>
</dbReference>
<proteinExistence type="predicted"/>
<dbReference type="OrthoDB" id="3223825at2759"/>
<sequence length="334" mass="37208">MLEHSGRNNKQPDGLFLERLDTFMAKCLADIRAFSEREQRPFEETRQYVAEWHAKYLFQPKSSTTTATTADKTFPTTTNTDTINVATHWQTRIHSILCEASRVLESLYETSGIQSFLLAVDPPNPADNGFLGGSLLGREFWRSMRGGGKAGAKSFRVYCLKEMPPPAPLNQPLSIADATVPAIDSASSSSAPVPARRGVTAKSLKTELYDKFRKTLRRVSGVRNAEMKWTSPDRLDVYGVQLVGWPSDIPAQNPSTLKQGQNKRLMEALESGMIRFEKIGGNRRTESPHETPSVEENVQQVNIEPEDDFSWALDTDAGNVHVSDLVLQLRLILG</sequence>
<organism evidence="1 2">
    <name type="scientific">Amanita thiersii Skay4041</name>
    <dbReference type="NCBI Taxonomy" id="703135"/>
    <lineage>
        <taxon>Eukaryota</taxon>
        <taxon>Fungi</taxon>
        <taxon>Dikarya</taxon>
        <taxon>Basidiomycota</taxon>
        <taxon>Agaricomycotina</taxon>
        <taxon>Agaricomycetes</taxon>
        <taxon>Agaricomycetidae</taxon>
        <taxon>Agaricales</taxon>
        <taxon>Pluteineae</taxon>
        <taxon>Amanitaceae</taxon>
        <taxon>Amanita</taxon>
    </lineage>
</organism>
<gene>
    <name evidence="1" type="ORF">AMATHDRAFT_138738</name>
</gene>
<evidence type="ECO:0000313" key="1">
    <source>
        <dbReference type="EMBL" id="PFH52998.1"/>
    </source>
</evidence>
<reference evidence="1 2" key="1">
    <citation type="submission" date="2014-02" db="EMBL/GenBank/DDBJ databases">
        <title>Transposable element dynamics among asymbiotic and ectomycorrhizal Amanita fungi.</title>
        <authorList>
            <consortium name="DOE Joint Genome Institute"/>
            <person name="Hess J."/>
            <person name="Skrede I."/>
            <person name="Wolfe B."/>
            <person name="LaButti K."/>
            <person name="Ohm R.A."/>
            <person name="Grigoriev I.V."/>
            <person name="Pringle A."/>
        </authorList>
    </citation>
    <scope>NUCLEOTIDE SEQUENCE [LARGE SCALE GENOMIC DNA]</scope>
    <source>
        <strain evidence="1 2">SKay4041</strain>
    </source>
</reference>
<evidence type="ECO:0000313" key="2">
    <source>
        <dbReference type="Proteomes" id="UP000242287"/>
    </source>
</evidence>
<dbReference type="EMBL" id="KZ301976">
    <property type="protein sequence ID" value="PFH52998.1"/>
    <property type="molecule type" value="Genomic_DNA"/>
</dbReference>